<dbReference type="Proteomes" id="UP000324222">
    <property type="component" value="Unassembled WGS sequence"/>
</dbReference>
<evidence type="ECO:0000256" key="1">
    <source>
        <dbReference type="SAM" id="MobiDB-lite"/>
    </source>
</evidence>
<accession>A0A5B7G3V0</accession>
<organism evidence="2 3">
    <name type="scientific">Portunus trituberculatus</name>
    <name type="common">Swimming crab</name>
    <name type="synonym">Neptunus trituberculatus</name>
    <dbReference type="NCBI Taxonomy" id="210409"/>
    <lineage>
        <taxon>Eukaryota</taxon>
        <taxon>Metazoa</taxon>
        <taxon>Ecdysozoa</taxon>
        <taxon>Arthropoda</taxon>
        <taxon>Crustacea</taxon>
        <taxon>Multicrustacea</taxon>
        <taxon>Malacostraca</taxon>
        <taxon>Eumalacostraca</taxon>
        <taxon>Eucarida</taxon>
        <taxon>Decapoda</taxon>
        <taxon>Pleocyemata</taxon>
        <taxon>Brachyura</taxon>
        <taxon>Eubrachyura</taxon>
        <taxon>Portunoidea</taxon>
        <taxon>Portunidae</taxon>
        <taxon>Portuninae</taxon>
        <taxon>Portunus</taxon>
    </lineage>
</organism>
<dbReference type="EMBL" id="VSRR010010495">
    <property type="protein sequence ID" value="MPC51903.1"/>
    <property type="molecule type" value="Genomic_DNA"/>
</dbReference>
<gene>
    <name evidence="2" type="ORF">E2C01_045762</name>
</gene>
<keyword evidence="3" id="KW-1185">Reference proteome</keyword>
<feature type="region of interest" description="Disordered" evidence="1">
    <location>
        <begin position="21"/>
        <end position="57"/>
    </location>
</feature>
<comment type="caution">
    <text evidence="2">The sequence shown here is derived from an EMBL/GenBank/DDBJ whole genome shotgun (WGS) entry which is preliminary data.</text>
</comment>
<feature type="compositionally biased region" description="Basic residues" evidence="1">
    <location>
        <begin position="114"/>
        <end position="123"/>
    </location>
</feature>
<dbReference type="AlphaFoldDB" id="A0A5B7G3V0"/>
<sequence>MTLLLWCRNSITLKFCETSQPTQSHDPARWRHTGVRRGKAAPQLSPRGLRERKPPGDRHFLGLITSGVVYLHATQVTEGMFIRRKNEAALVSPRQDQQLPACHASRRRPELNGRKRRKRKREG</sequence>
<evidence type="ECO:0000313" key="3">
    <source>
        <dbReference type="Proteomes" id="UP000324222"/>
    </source>
</evidence>
<name>A0A5B7G3V0_PORTR</name>
<feature type="compositionally biased region" description="Basic residues" evidence="1">
    <location>
        <begin position="30"/>
        <end position="39"/>
    </location>
</feature>
<proteinExistence type="predicted"/>
<protein>
    <submittedName>
        <fullName evidence="2">Uncharacterized protein</fullName>
    </submittedName>
</protein>
<feature type="compositionally biased region" description="Basic and acidic residues" evidence="1">
    <location>
        <begin position="48"/>
        <end position="57"/>
    </location>
</feature>
<evidence type="ECO:0000313" key="2">
    <source>
        <dbReference type="EMBL" id="MPC51903.1"/>
    </source>
</evidence>
<feature type="region of interest" description="Disordered" evidence="1">
    <location>
        <begin position="89"/>
        <end position="123"/>
    </location>
</feature>
<reference evidence="2 3" key="1">
    <citation type="submission" date="2019-05" db="EMBL/GenBank/DDBJ databases">
        <title>Another draft genome of Portunus trituberculatus and its Hox gene families provides insights of decapod evolution.</title>
        <authorList>
            <person name="Jeong J.-H."/>
            <person name="Song I."/>
            <person name="Kim S."/>
            <person name="Choi T."/>
            <person name="Kim D."/>
            <person name="Ryu S."/>
            <person name="Kim W."/>
        </authorList>
    </citation>
    <scope>NUCLEOTIDE SEQUENCE [LARGE SCALE GENOMIC DNA]</scope>
    <source>
        <tissue evidence="2">Muscle</tissue>
    </source>
</reference>